<sequence>MRAVTTHVYIDKSIRSIEQRMDERIVRIEKMCEQFVSESKTFRHTVWTAAITVLIGIASLVYALSQNMISIFDVGTSIRKSIREEVHEQTRELNAKLDKLLEATPIVNIPRQ</sequence>
<evidence type="ECO:0000313" key="3">
    <source>
        <dbReference type="Proteomes" id="UP000018733"/>
    </source>
</evidence>
<dbReference type="AlphaFoldDB" id="V8QQZ2"/>
<dbReference type="EMBL" id="AYXT01000012">
    <property type="protein sequence ID" value="ETF01409.1"/>
    <property type="molecule type" value="Genomic_DNA"/>
</dbReference>
<organism evidence="2 3">
    <name type="scientific">Advenella kashmirensis W13003</name>
    <dbReference type="NCBI Taxonomy" id="1424334"/>
    <lineage>
        <taxon>Bacteria</taxon>
        <taxon>Pseudomonadati</taxon>
        <taxon>Pseudomonadota</taxon>
        <taxon>Betaproteobacteria</taxon>
        <taxon>Burkholderiales</taxon>
        <taxon>Alcaligenaceae</taxon>
    </lineage>
</organism>
<evidence type="ECO:0000256" key="1">
    <source>
        <dbReference type="SAM" id="Phobius"/>
    </source>
</evidence>
<dbReference type="HOGENOM" id="CLU_2140528_0_0_4"/>
<protein>
    <submittedName>
        <fullName evidence="2">Uncharacterized protein</fullName>
    </submittedName>
</protein>
<feature type="transmembrane region" description="Helical" evidence="1">
    <location>
        <begin position="45"/>
        <end position="64"/>
    </location>
</feature>
<reference evidence="2 3" key="1">
    <citation type="journal article" date="2014" name="Genome Announc.">
        <title>Draft Genome Sequence of Advenella kashmirensis Strain W13003, a Polycyclic Aromatic Hydrocarbon-Degrading Bacterium.</title>
        <authorList>
            <person name="Wang X."/>
            <person name="Jin D."/>
            <person name="Zhou L."/>
            <person name="Wu L."/>
            <person name="An W."/>
            <person name="Zhao L."/>
        </authorList>
    </citation>
    <scope>NUCLEOTIDE SEQUENCE [LARGE SCALE GENOMIC DNA]</scope>
    <source>
        <strain evidence="2 3">W13003</strain>
    </source>
</reference>
<dbReference type="PATRIC" id="fig|1424334.3.peg.3630"/>
<comment type="caution">
    <text evidence="2">The sequence shown here is derived from an EMBL/GenBank/DDBJ whole genome shotgun (WGS) entry which is preliminary data.</text>
</comment>
<gene>
    <name evidence="2" type="ORF">W822_18065</name>
</gene>
<dbReference type="Proteomes" id="UP000018733">
    <property type="component" value="Unassembled WGS sequence"/>
</dbReference>
<keyword evidence="1" id="KW-0472">Membrane</keyword>
<proteinExistence type="predicted"/>
<name>V8QQZ2_9BURK</name>
<keyword evidence="1" id="KW-1133">Transmembrane helix</keyword>
<keyword evidence="3" id="KW-1185">Reference proteome</keyword>
<keyword evidence="1" id="KW-0812">Transmembrane</keyword>
<dbReference type="RefSeq" id="WP_024006545.1">
    <property type="nucleotide sequence ID" value="NZ_KI650981.1"/>
</dbReference>
<evidence type="ECO:0000313" key="2">
    <source>
        <dbReference type="EMBL" id="ETF01409.1"/>
    </source>
</evidence>
<accession>V8QQZ2</accession>